<feature type="transmembrane region" description="Helical" evidence="1">
    <location>
        <begin position="45"/>
        <end position="62"/>
    </location>
</feature>
<dbReference type="Proteomes" id="UP000192333">
    <property type="component" value="Chromosome I"/>
</dbReference>
<keyword evidence="1" id="KW-1133">Transmembrane helix</keyword>
<organism evidence="2 3">
    <name type="scientific">Aquiflexum balticum DSM 16537</name>
    <dbReference type="NCBI Taxonomy" id="758820"/>
    <lineage>
        <taxon>Bacteria</taxon>
        <taxon>Pseudomonadati</taxon>
        <taxon>Bacteroidota</taxon>
        <taxon>Cytophagia</taxon>
        <taxon>Cytophagales</taxon>
        <taxon>Cyclobacteriaceae</taxon>
        <taxon>Aquiflexum</taxon>
    </lineage>
</organism>
<evidence type="ECO:0000256" key="1">
    <source>
        <dbReference type="SAM" id="Phobius"/>
    </source>
</evidence>
<keyword evidence="1" id="KW-0472">Membrane</keyword>
<gene>
    <name evidence="2" type="ORF">SAMN00777080_4309</name>
</gene>
<name>A0A1W2H9T0_9BACT</name>
<evidence type="ECO:0000313" key="3">
    <source>
        <dbReference type="Proteomes" id="UP000192333"/>
    </source>
</evidence>
<protein>
    <submittedName>
        <fullName evidence="2">Uncharacterized protein</fullName>
    </submittedName>
</protein>
<keyword evidence="3" id="KW-1185">Reference proteome</keyword>
<sequence>MVHVLFEFLRFIFFNIFGTLITLIELIFNDLFISVHQENQLHQRSIFRFLLKVNIFSFITYLNNFLKNNSAVLISINLNEISNTF</sequence>
<accession>A0A1W2H9T0</accession>
<reference evidence="3" key="1">
    <citation type="submission" date="2017-04" db="EMBL/GenBank/DDBJ databases">
        <authorList>
            <person name="Varghese N."/>
            <person name="Submissions S."/>
        </authorList>
    </citation>
    <scope>NUCLEOTIDE SEQUENCE [LARGE SCALE GENOMIC DNA]</scope>
    <source>
        <strain evidence="3">DSM 16537</strain>
    </source>
</reference>
<keyword evidence="1" id="KW-0812">Transmembrane</keyword>
<dbReference type="AlphaFoldDB" id="A0A1W2H9T0"/>
<proteinExistence type="predicted"/>
<dbReference type="EMBL" id="LT838813">
    <property type="protein sequence ID" value="SMD45650.1"/>
    <property type="molecule type" value="Genomic_DNA"/>
</dbReference>
<evidence type="ECO:0000313" key="2">
    <source>
        <dbReference type="EMBL" id="SMD45650.1"/>
    </source>
</evidence>
<feature type="transmembrane region" description="Helical" evidence="1">
    <location>
        <begin position="12"/>
        <end position="33"/>
    </location>
</feature>
<dbReference type="STRING" id="758820.SAMN00777080_4309"/>